<evidence type="ECO:0000313" key="2">
    <source>
        <dbReference type="Proteomes" id="UP000660024"/>
    </source>
</evidence>
<dbReference type="RefSeq" id="WP_200588032.1">
    <property type="nucleotide sequence ID" value="NZ_JAEHFY010000030.1"/>
</dbReference>
<dbReference type="NCBIfam" id="NF033711">
    <property type="entry name" value="T9SS_PorQ"/>
    <property type="match status" value="1"/>
</dbReference>
<accession>A0ABS1BND4</accession>
<reference evidence="1 2" key="1">
    <citation type="submission" date="2020-12" db="EMBL/GenBank/DDBJ databases">
        <title>Bacterial novel species Pedobacter sp. SD-b isolated from soil.</title>
        <authorList>
            <person name="Jung H.-Y."/>
        </authorList>
    </citation>
    <scope>NUCLEOTIDE SEQUENCE [LARGE SCALE GENOMIC DNA]</scope>
    <source>
        <strain evidence="1 2">SD-b</strain>
    </source>
</reference>
<comment type="caution">
    <text evidence="1">The sequence shown here is derived from an EMBL/GenBank/DDBJ whole genome shotgun (WGS) entry which is preliminary data.</text>
</comment>
<protein>
    <submittedName>
        <fullName evidence="1">Type IX secretion system protein PorQ</fullName>
    </submittedName>
</protein>
<proteinExistence type="predicted"/>
<name>A0ABS1BND4_9SPHI</name>
<gene>
    <name evidence="1" type="primary">porQ</name>
    <name evidence="1" type="ORF">I5M32_15665</name>
</gene>
<dbReference type="NCBIfam" id="NF033709">
    <property type="entry name" value="PorV_fam"/>
    <property type="match status" value="1"/>
</dbReference>
<dbReference type="EMBL" id="JAEHFY010000030">
    <property type="protein sequence ID" value="MBK0384405.1"/>
    <property type="molecule type" value="Genomic_DNA"/>
</dbReference>
<dbReference type="Proteomes" id="UP000660024">
    <property type="component" value="Unassembled WGS sequence"/>
</dbReference>
<organism evidence="1 2">
    <name type="scientific">Pedobacter segetis</name>
    <dbReference type="NCBI Taxonomy" id="2793069"/>
    <lineage>
        <taxon>Bacteria</taxon>
        <taxon>Pseudomonadati</taxon>
        <taxon>Bacteroidota</taxon>
        <taxon>Sphingobacteriia</taxon>
        <taxon>Sphingobacteriales</taxon>
        <taxon>Sphingobacteriaceae</taxon>
        <taxon>Pedobacter</taxon>
    </lineage>
</organism>
<keyword evidence="2" id="KW-1185">Reference proteome</keyword>
<sequence>MRKNIILAFLSVLMIDVGYAQTGGKGVFRFLDLPNSAKVAALGSAFPLANELEFTETFKNPSLICKDQSGTIALNYSNYISDINFGSLQYGLKIKDEALSLGLMYINYGNFEEADANGNLTGNTFGAADYLLNVGYGKNYRHKLFYGANAKLIYGNYESYSSVALATDIAISYVDTSKNISTGLIFKNLGYQINAFDQIRENLPFEVSIALAKKLKYAPFRFHLTYDNLQKFDLTYQYSQNNQEIDLITGEPITNSYNLVDKLSRHLTLGTEILLSSAFNLQAAYNFQRSKELGITGTGGLAGLSFGLSLKLKKFSFAYAHSSLNAAGGNNYFSLLLLPNIFKNKN</sequence>
<evidence type="ECO:0000313" key="1">
    <source>
        <dbReference type="EMBL" id="MBK0384405.1"/>
    </source>
</evidence>